<name>A0AA36BGI1_OCTVU</name>
<proteinExistence type="predicted"/>
<feature type="region of interest" description="Disordered" evidence="2">
    <location>
        <begin position="24"/>
        <end position="71"/>
    </location>
</feature>
<dbReference type="Proteomes" id="UP001162480">
    <property type="component" value="Chromosome 15"/>
</dbReference>
<feature type="compositionally biased region" description="Basic residues" evidence="2">
    <location>
        <begin position="772"/>
        <end position="785"/>
    </location>
</feature>
<evidence type="ECO:0000313" key="4">
    <source>
        <dbReference type="EMBL" id="CAI9733995.1"/>
    </source>
</evidence>
<dbReference type="InterPro" id="IPR032446">
    <property type="entry name" value="SCAPER_N"/>
</dbReference>
<dbReference type="SUPFAM" id="SSF57667">
    <property type="entry name" value="beta-beta-alpha zinc fingers"/>
    <property type="match status" value="1"/>
</dbReference>
<evidence type="ECO:0000313" key="5">
    <source>
        <dbReference type="Proteomes" id="UP001162480"/>
    </source>
</evidence>
<keyword evidence="1" id="KW-0175">Coiled coil</keyword>
<dbReference type="PANTHER" id="PTHR31434">
    <property type="entry name" value="S PHASE CYCLIN A-ASSOCIATED PROTEIN IN THE ENDOPLASMIC RETICULUM"/>
    <property type="match status" value="1"/>
</dbReference>
<feature type="compositionally biased region" description="Acidic residues" evidence="2">
    <location>
        <begin position="357"/>
        <end position="367"/>
    </location>
</feature>
<gene>
    <name evidence="4" type="ORF">OCTVUL_1B023871</name>
</gene>
<dbReference type="GO" id="GO:0003676">
    <property type="term" value="F:nucleic acid binding"/>
    <property type="evidence" value="ECO:0007669"/>
    <property type="project" value="InterPro"/>
</dbReference>
<feature type="domain" description="U1-type" evidence="3">
    <location>
        <begin position="1028"/>
        <end position="1062"/>
    </location>
</feature>
<keyword evidence="5" id="KW-1185">Reference proteome</keyword>
<organism evidence="4 5">
    <name type="scientific">Octopus vulgaris</name>
    <name type="common">Common octopus</name>
    <dbReference type="NCBI Taxonomy" id="6645"/>
    <lineage>
        <taxon>Eukaryota</taxon>
        <taxon>Metazoa</taxon>
        <taxon>Spiralia</taxon>
        <taxon>Lophotrochozoa</taxon>
        <taxon>Mollusca</taxon>
        <taxon>Cephalopoda</taxon>
        <taxon>Coleoidea</taxon>
        <taxon>Octopodiformes</taxon>
        <taxon>Octopoda</taxon>
        <taxon>Incirrata</taxon>
        <taxon>Octopodidae</taxon>
        <taxon>Octopus</taxon>
    </lineage>
</organism>
<feature type="compositionally biased region" description="Basic and acidic residues" evidence="2">
    <location>
        <begin position="755"/>
        <end position="768"/>
    </location>
</feature>
<dbReference type="PANTHER" id="PTHR31434:SF2">
    <property type="entry name" value="S PHASE CYCLIN A-ASSOCIATED PROTEIN IN THE ENDOPLASMIC RETICULUM"/>
    <property type="match status" value="1"/>
</dbReference>
<dbReference type="GO" id="GO:0008270">
    <property type="term" value="F:zinc ion binding"/>
    <property type="evidence" value="ECO:0007669"/>
    <property type="project" value="InterPro"/>
</dbReference>
<dbReference type="Pfam" id="PF12874">
    <property type="entry name" value="zf-met"/>
    <property type="match status" value="1"/>
</dbReference>
<protein>
    <submittedName>
        <fullName evidence="4">Phase cyclin A-associated in the endoplasmic reticulum-like isoform X1</fullName>
    </submittedName>
</protein>
<feature type="region of interest" description="Disordered" evidence="2">
    <location>
        <begin position="331"/>
        <end position="416"/>
    </location>
</feature>
<feature type="compositionally biased region" description="Low complexity" evidence="2">
    <location>
        <begin position="40"/>
        <end position="71"/>
    </location>
</feature>
<reference evidence="4" key="1">
    <citation type="submission" date="2023-08" db="EMBL/GenBank/DDBJ databases">
        <authorList>
            <person name="Alioto T."/>
            <person name="Alioto T."/>
            <person name="Gomez Garrido J."/>
        </authorList>
    </citation>
    <scope>NUCLEOTIDE SEQUENCE</scope>
</reference>
<feature type="compositionally biased region" description="Polar residues" evidence="2">
    <location>
        <begin position="337"/>
        <end position="352"/>
    </location>
</feature>
<dbReference type="InterPro" id="IPR003604">
    <property type="entry name" value="Matrin/U1-like-C_Znf_C2H2"/>
</dbReference>
<evidence type="ECO:0000256" key="1">
    <source>
        <dbReference type="SAM" id="Coils"/>
    </source>
</evidence>
<evidence type="ECO:0000256" key="2">
    <source>
        <dbReference type="SAM" id="MobiDB-lite"/>
    </source>
</evidence>
<dbReference type="SMART" id="SM00451">
    <property type="entry name" value="ZnF_U1"/>
    <property type="match status" value="1"/>
</dbReference>
<feature type="region of interest" description="Disordered" evidence="2">
    <location>
        <begin position="884"/>
        <end position="937"/>
    </location>
</feature>
<dbReference type="EMBL" id="OX597828">
    <property type="protein sequence ID" value="CAI9733995.1"/>
    <property type="molecule type" value="Genomic_DNA"/>
</dbReference>
<accession>A0AA36BGI1</accession>
<feature type="compositionally biased region" description="Low complexity" evidence="2">
    <location>
        <begin position="382"/>
        <end position="398"/>
    </location>
</feature>
<feature type="coiled-coil region" evidence="1">
    <location>
        <begin position="676"/>
        <end position="710"/>
    </location>
</feature>
<dbReference type="InterPro" id="IPR013087">
    <property type="entry name" value="Znf_C2H2_type"/>
</dbReference>
<dbReference type="InterPro" id="IPR036236">
    <property type="entry name" value="Znf_C2H2_sf"/>
</dbReference>
<evidence type="ECO:0000259" key="3">
    <source>
        <dbReference type="SMART" id="SM00451"/>
    </source>
</evidence>
<feature type="region of interest" description="Disordered" evidence="2">
    <location>
        <begin position="498"/>
        <end position="581"/>
    </location>
</feature>
<feature type="compositionally biased region" description="Low complexity" evidence="2">
    <location>
        <begin position="436"/>
        <end position="460"/>
    </location>
</feature>
<dbReference type="Gene3D" id="3.30.160.60">
    <property type="entry name" value="Classic Zinc Finger"/>
    <property type="match status" value="1"/>
</dbReference>
<feature type="region of interest" description="Disordered" evidence="2">
    <location>
        <begin position="755"/>
        <end position="792"/>
    </location>
</feature>
<dbReference type="Pfam" id="PF16501">
    <property type="entry name" value="SCAPER_N"/>
    <property type="match status" value="1"/>
</dbReference>
<feature type="compositionally biased region" description="Low complexity" evidence="2">
    <location>
        <begin position="509"/>
        <end position="518"/>
    </location>
</feature>
<feature type="region of interest" description="Disordered" evidence="2">
    <location>
        <begin position="432"/>
        <end position="465"/>
    </location>
</feature>
<sequence length="1631" mass="184643">MSESKRKKAAAVQNVDYVIQVRTGPTAVHPPPTSNGGDGFSNTTSTTNNCNNTTSATFSNNTTNNNNNSNNAHYHHAYNCYHHHHHHHQRGRRSMAALNQNNGRTPFTRMSGLDRVRRIVQEEGRTARNLVQYNLPLQERPISERSSRAVTRQWRMSSKLRSVSVSAKDKMMCGSGISTLKCFQDLTKSPKSDSSNKRADVRARYWAFLFDNLQRAVDAIYETCEQDESVVECKEVIMMLEQSTKDFNCLIKRLQLLRDFDNAAKDGDRPISIAWEVRKMSPGKTTSHSPIQDCCSPTSAQRVLNFGTSNATIQPLESPVKSPLGNSWADRVKGITSGHSPAVNNSVTSSVAPNDELNQENDDEADGWETVQRGGKSKSRNHNNNNNSNVVNNNNNSSRSEKSYHNNNNNSNNNVAGFAKNRRSEKYSNNRTFVESNNNNNNNHSCSNSHNNNNNNNNSNFSKSTVYLPGQKDRVFSSSPTSIHSNYILPCVSDQKLHTNCPKSPQPHNNNNNKNNSNHTRAHHGNHMTPLSSSSSSVKHSVRSPPTPSGAVEYGGRASRTQRREHTPDRFYGNRTWDSGIGLHERTHSKESEKENIPVLGCDLDANDGDDEAEDELLLDIYELEDYNSLKDEESDHVVFSETEELHSMSSQKSPEISDDDKVNFDEDEKKAFAELTSALDEADKLSSQLELANQQEQNWLEKLAQEESTPIADVETENEIENTDLNLEALVNSCEDSESYKSKSWGEIVDEADARTPGHGVHMHEKLSSPSRKRSPTERKKRHEQKQAKAQELRTKLNREKAARLKEISRKVEEVRAWKDDLLRQKKATMERKLLQAEEKRQMQLKMKAQKAHDEEAKANEIAFINSLEAQNKRHDILSKHQESEARLQDMQEERQRKHEEKLAKEAAVEERRKALEADRKKRLHEMQEKRKQRDARVIQQLQEKEKERLEVLRAKEREREERLAALNAQQQAQIQELQKKIQQKQDESTQRHQEILQQIREKAFEMSVLRHSTEDHNEAPQLTPYDQKKLCKVCNVLILSEVHLLSHLRGKKHKETMLQTMSKELVSKQDIETFNLKHIIDAPDASTHPVIASERERQKALKKRCKKLRQRMMLRGVEYENSLSGKTQIAESEHKAKLQKSIKDVNKYLQNCDNGPWPQNRVSALDRALNEVSRIFDKKLPNDDQFSFRILGGLTTLSRLLILMDGPSNATSVIPLKSLVLSCSVFRQVCKGCYDNCHYMLFSNKIGILVDLLIHQLTNLLPDNHSSGDKHNSGPNTKLPSDSLSISLMQLISSILSCLAKNNPLSNSSEASVERMSSSGDAFLNRGNDLISYVISVGIMDKLTHYFSLVQGPIDSNKSISDFLQHSLGLLISLTKFITKRNSNVFGSKKTDDPTQLLATFQVTELVGIVSLLYGMLLHSGVQGRGDVPPAVLPAPTLAVTTAGLRMLNHVATLDLQVFQQSLGEEGMSLEFRHIASYLVWYSSHHLCEELLHEVILCIGNFTVLNSDNQNIVQSGQSPTILQQLCSLPFQYFSDPRLTNILFPTLIAVCYNNPSNKEILEQELSCVLLANFIEEKQLECQQARLMPSKVSKTQDKDKARTSDLEVRMSFASRFPVDVWPAAMACFKQE</sequence>